<protein>
    <submittedName>
        <fullName evidence="2">Transmembrane protein</fullName>
    </submittedName>
</protein>
<reference evidence="2" key="1">
    <citation type="submission" date="2022-11" db="UniProtKB">
        <authorList>
            <consortium name="WormBaseParasite"/>
        </authorList>
    </citation>
    <scope>IDENTIFICATION</scope>
</reference>
<sequence>MSLRSQNPPLSVRSFYYLSVFLFKFKIFFSVVFFLLLCSFLFCTFEKFVIVKPWFFFNSFSLSHLFTNHNVLSKTFFFPSSIYYLSAVKRTIARERESLLWDITHIKKDKK</sequence>
<name>A0AC34FHB5_9BILA</name>
<proteinExistence type="predicted"/>
<dbReference type="Proteomes" id="UP000887579">
    <property type="component" value="Unplaced"/>
</dbReference>
<dbReference type="WBParaSite" id="ES5_v2.g16546.t1">
    <property type="protein sequence ID" value="ES5_v2.g16546.t1"/>
    <property type="gene ID" value="ES5_v2.g16546"/>
</dbReference>
<accession>A0AC34FHB5</accession>
<evidence type="ECO:0000313" key="1">
    <source>
        <dbReference type="Proteomes" id="UP000887579"/>
    </source>
</evidence>
<evidence type="ECO:0000313" key="2">
    <source>
        <dbReference type="WBParaSite" id="ES5_v2.g16546.t1"/>
    </source>
</evidence>
<organism evidence="1 2">
    <name type="scientific">Panagrolaimus sp. ES5</name>
    <dbReference type="NCBI Taxonomy" id="591445"/>
    <lineage>
        <taxon>Eukaryota</taxon>
        <taxon>Metazoa</taxon>
        <taxon>Ecdysozoa</taxon>
        <taxon>Nematoda</taxon>
        <taxon>Chromadorea</taxon>
        <taxon>Rhabditida</taxon>
        <taxon>Tylenchina</taxon>
        <taxon>Panagrolaimomorpha</taxon>
        <taxon>Panagrolaimoidea</taxon>
        <taxon>Panagrolaimidae</taxon>
        <taxon>Panagrolaimus</taxon>
    </lineage>
</organism>